<sequence>MVGAPTSWKRECGEAHRARTTAVKGLRPPAVFPAVAAVATVPLCNRKGKWGVLDAKNLTVKRLVLVPGFDAAVMPRYNAAVVPGFDAAVMPHFDAAVVPGLDAEVLPNSKAVAMPGSMLH</sequence>
<protein>
    <submittedName>
        <fullName evidence="1">Uncharacterized protein</fullName>
    </submittedName>
</protein>
<dbReference type="Proteomes" id="UP001066276">
    <property type="component" value="Chromosome 4_2"/>
</dbReference>
<organism evidence="1 2">
    <name type="scientific">Pleurodeles waltl</name>
    <name type="common">Iberian ribbed newt</name>
    <dbReference type="NCBI Taxonomy" id="8319"/>
    <lineage>
        <taxon>Eukaryota</taxon>
        <taxon>Metazoa</taxon>
        <taxon>Chordata</taxon>
        <taxon>Craniata</taxon>
        <taxon>Vertebrata</taxon>
        <taxon>Euteleostomi</taxon>
        <taxon>Amphibia</taxon>
        <taxon>Batrachia</taxon>
        <taxon>Caudata</taxon>
        <taxon>Salamandroidea</taxon>
        <taxon>Salamandridae</taxon>
        <taxon>Pleurodelinae</taxon>
        <taxon>Pleurodeles</taxon>
    </lineage>
</organism>
<keyword evidence="2" id="KW-1185">Reference proteome</keyword>
<accession>A0AAV7S7J4</accession>
<comment type="caution">
    <text evidence="1">The sequence shown here is derived from an EMBL/GenBank/DDBJ whole genome shotgun (WGS) entry which is preliminary data.</text>
</comment>
<dbReference type="AlphaFoldDB" id="A0AAV7S7J4"/>
<evidence type="ECO:0000313" key="2">
    <source>
        <dbReference type="Proteomes" id="UP001066276"/>
    </source>
</evidence>
<reference evidence="1" key="1">
    <citation type="journal article" date="2022" name="bioRxiv">
        <title>Sequencing and chromosome-scale assembly of the giantPleurodeles waltlgenome.</title>
        <authorList>
            <person name="Brown T."/>
            <person name="Elewa A."/>
            <person name="Iarovenko S."/>
            <person name="Subramanian E."/>
            <person name="Araus A.J."/>
            <person name="Petzold A."/>
            <person name="Susuki M."/>
            <person name="Suzuki K.-i.T."/>
            <person name="Hayashi T."/>
            <person name="Toyoda A."/>
            <person name="Oliveira C."/>
            <person name="Osipova E."/>
            <person name="Leigh N.D."/>
            <person name="Simon A."/>
            <person name="Yun M.H."/>
        </authorList>
    </citation>
    <scope>NUCLEOTIDE SEQUENCE</scope>
    <source>
        <strain evidence="1">20211129_DDA</strain>
        <tissue evidence="1">Liver</tissue>
    </source>
</reference>
<proteinExistence type="predicted"/>
<gene>
    <name evidence="1" type="ORF">NDU88_000981</name>
</gene>
<name>A0AAV7S7J4_PLEWA</name>
<evidence type="ECO:0000313" key="1">
    <source>
        <dbReference type="EMBL" id="KAJ1160479.1"/>
    </source>
</evidence>
<dbReference type="EMBL" id="JANPWB010000008">
    <property type="protein sequence ID" value="KAJ1160479.1"/>
    <property type="molecule type" value="Genomic_DNA"/>
</dbReference>